<evidence type="ECO:0000256" key="3">
    <source>
        <dbReference type="ARBA" id="ARBA00022723"/>
    </source>
</evidence>
<dbReference type="InterPro" id="IPR029056">
    <property type="entry name" value="Ribokinase-like"/>
</dbReference>
<keyword evidence="7 10" id="KW-0460">Magnesium</keyword>
<keyword evidence="10" id="KW-0539">Nucleus</keyword>
<dbReference type="Proteomes" id="UP000887116">
    <property type="component" value="Unassembled WGS sequence"/>
</dbReference>
<proteinExistence type="inferred from homology"/>
<dbReference type="GO" id="GO:0005524">
    <property type="term" value="F:ATP binding"/>
    <property type="evidence" value="ECO:0007669"/>
    <property type="project" value="UniProtKB-UniRule"/>
</dbReference>
<evidence type="ECO:0000313" key="12">
    <source>
        <dbReference type="EMBL" id="GFQ86201.1"/>
    </source>
</evidence>
<dbReference type="CDD" id="cd01174">
    <property type="entry name" value="ribokinase"/>
    <property type="match status" value="1"/>
</dbReference>
<comment type="catalytic activity">
    <reaction evidence="10">
        <text>D-ribose + ATP = D-ribose 5-phosphate + ADP + H(+)</text>
        <dbReference type="Rhea" id="RHEA:13697"/>
        <dbReference type="ChEBI" id="CHEBI:15378"/>
        <dbReference type="ChEBI" id="CHEBI:30616"/>
        <dbReference type="ChEBI" id="CHEBI:47013"/>
        <dbReference type="ChEBI" id="CHEBI:78346"/>
        <dbReference type="ChEBI" id="CHEBI:456216"/>
        <dbReference type="EC" id="2.7.1.15"/>
    </reaction>
</comment>
<feature type="binding site" evidence="10">
    <location>
        <position position="142"/>
    </location>
    <ligand>
        <name>substrate</name>
    </ligand>
</feature>
<keyword evidence="6 10" id="KW-0067">ATP-binding</keyword>
<keyword evidence="3 10" id="KW-0479">Metal-binding</keyword>
<sequence>MPNKSIVVVGGCIVDLISYIDRFPKPGETLTGLNFVKGCGGKAANQCVMAKKLGASTAMIAKLGEDGFGHEYMDNLKELKIDTEFVTFSKTSHTSTASIAVSSDGQNSIIYVPGAIMELSSTDITDAENLIKNAKVLLCSYECPLPTLITAFETAKKYGVKTVLNAAPATNSSYEKLYPLVDIICLNEIEAEDATGLPLKDIPDCVEIFKKLHEKGCSTVIFTLGSKGVVFKTKDQEQFDYVPARTVTAVDCTGAGDAFMGSLVFFLSEYPNMSLSTIIEKSCAIATLSVMKKGTQTSFPDREDIPKEFFYHNK</sequence>
<dbReference type="AlphaFoldDB" id="A0A8X6FQA4"/>
<dbReference type="SUPFAM" id="SSF53613">
    <property type="entry name" value="Ribokinase-like"/>
    <property type="match status" value="1"/>
</dbReference>
<comment type="function">
    <text evidence="10">Catalyzes the phosphorylation of ribose at O-5 in a reaction requiring ATP and magnesium. The resulting D-ribose-5-phosphate can then be used either for sythesis of nucleotides, histidine, and tryptophan, or as a component of the pentose phosphate pathway.</text>
</comment>
<evidence type="ECO:0000256" key="2">
    <source>
        <dbReference type="ARBA" id="ARBA00022679"/>
    </source>
</evidence>
<evidence type="ECO:0000256" key="9">
    <source>
        <dbReference type="ARBA" id="ARBA00023277"/>
    </source>
</evidence>
<evidence type="ECO:0000256" key="4">
    <source>
        <dbReference type="ARBA" id="ARBA00022741"/>
    </source>
</evidence>
<dbReference type="InterPro" id="IPR011877">
    <property type="entry name" value="Ribokinase"/>
</dbReference>
<name>A0A8X6FQA4_TRICU</name>
<feature type="binding site" evidence="10">
    <location>
        <position position="187"/>
    </location>
    <ligand>
        <name>ATP</name>
        <dbReference type="ChEBI" id="CHEBI:30616"/>
    </ligand>
</feature>
<comment type="caution">
    <text evidence="12">The sequence shown here is derived from an EMBL/GenBank/DDBJ whole genome shotgun (WGS) entry which is preliminary data.</text>
</comment>
<comment type="caution">
    <text evidence="10">Lacks conserved residue(s) required for the propagation of feature annotation.</text>
</comment>
<feature type="domain" description="Carbohydrate kinase PfkB" evidence="11">
    <location>
        <begin position="4"/>
        <end position="301"/>
    </location>
</feature>
<keyword evidence="2 10" id="KW-0808">Transferase</keyword>
<dbReference type="PANTHER" id="PTHR10584:SF166">
    <property type="entry name" value="RIBOKINASE"/>
    <property type="match status" value="1"/>
</dbReference>
<evidence type="ECO:0000256" key="1">
    <source>
        <dbReference type="ARBA" id="ARBA00022490"/>
    </source>
</evidence>
<comment type="activity regulation">
    <text evidence="10">Activated by a monovalent cation that binds near, but not in, the active site. The most likely occupant of the site in vivo is potassium. Ion binding induces a conformational change that may alter substrate affinity.</text>
</comment>
<dbReference type="GO" id="GO:0005829">
    <property type="term" value="C:cytosol"/>
    <property type="evidence" value="ECO:0007669"/>
    <property type="project" value="TreeGrafter"/>
</dbReference>
<keyword evidence="4 10" id="KW-0547">Nucleotide-binding</keyword>
<comment type="similarity">
    <text evidence="10">Belongs to the carbohydrate kinase PfkB family. Ribokinase subfamily.</text>
</comment>
<comment type="subcellular location">
    <subcellularLocation>
        <location evidence="10">Cytoplasm</location>
    </subcellularLocation>
    <subcellularLocation>
        <location evidence="10">Nucleus</location>
    </subcellularLocation>
</comment>
<comment type="subunit">
    <text evidence="10">Homodimer.</text>
</comment>
<evidence type="ECO:0000313" key="13">
    <source>
        <dbReference type="Proteomes" id="UP000887116"/>
    </source>
</evidence>
<gene>
    <name evidence="12" type="primary">RBKS</name>
    <name evidence="12" type="ORF">TNCT_616551</name>
</gene>
<evidence type="ECO:0000256" key="5">
    <source>
        <dbReference type="ARBA" id="ARBA00022777"/>
    </source>
</evidence>
<comment type="cofactor">
    <cofactor evidence="10">
        <name>Mg(2+)</name>
        <dbReference type="ChEBI" id="CHEBI:18420"/>
    </cofactor>
    <text evidence="10">Requires a divalent cation, most likely magnesium in vivo, as an electrophilic catalyst to aid phosphoryl group transfer. It is the chelate of the metal and the nucleotide that is the actual substrate.</text>
</comment>
<keyword evidence="13" id="KW-1185">Reference proteome</keyword>
<dbReference type="GO" id="GO:0004747">
    <property type="term" value="F:ribokinase activity"/>
    <property type="evidence" value="ECO:0007669"/>
    <property type="project" value="UniProtKB-UniRule"/>
</dbReference>
<reference evidence="12" key="1">
    <citation type="submission" date="2020-07" db="EMBL/GenBank/DDBJ databases">
        <title>Multicomponent nature underlies the extraordinary mechanical properties of spider dragline silk.</title>
        <authorList>
            <person name="Kono N."/>
            <person name="Nakamura H."/>
            <person name="Mori M."/>
            <person name="Yoshida Y."/>
            <person name="Ohtoshi R."/>
            <person name="Malay A.D."/>
            <person name="Moran D.A.P."/>
            <person name="Tomita M."/>
            <person name="Numata K."/>
            <person name="Arakawa K."/>
        </authorList>
    </citation>
    <scope>NUCLEOTIDE SEQUENCE</scope>
</reference>
<feature type="binding site" evidence="10">
    <location>
        <position position="298"/>
    </location>
    <ligand>
        <name>K(+)</name>
        <dbReference type="ChEBI" id="CHEBI:29103"/>
    </ligand>
</feature>
<dbReference type="EMBL" id="BMAO01032987">
    <property type="protein sequence ID" value="GFQ86201.1"/>
    <property type="molecule type" value="Genomic_DNA"/>
</dbReference>
<feature type="binding site" evidence="10">
    <location>
        <begin position="13"/>
        <end position="15"/>
    </location>
    <ligand>
        <name>substrate</name>
    </ligand>
</feature>
<dbReference type="PRINTS" id="PR00990">
    <property type="entry name" value="RIBOKINASE"/>
</dbReference>
<dbReference type="HAMAP" id="MF_01987">
    <property type="entry name" value="Ribokinase"/>
    <property type="match status" value="1"/>
</dbReference>
<feature type="binding site" evidence="10">
    <location>
        <position position="294"/>
    </location>
    <ligand>
        <name>K(+)</name>
        <dbReference type="ChEBI" id="CHEBI:29103"/>
    </ligand>
</feature>
<dbReference type="InterPro" id="IPR011611">
    <property type="entry name" value="PfkB_dom"/>
</dbReference>
<evidence type="ECO:0000256" key="8">
    <source>
        <dbReference type="ARBA" id="ARBA00022958"/>
    </source>
</evidence>
<evidence type="ECO:0000256" key="10">
    <source>
        <dbReference type="HAMAP-Rule" id="MF_03215"/>
    </source>
</evidence>
<dbReference type="GO" id="GO:0046872">
    <property type="term" value="F:metal ion binding"/>
    <property type="evidence" value="ECO:0007669"/>
    <property type="project" value="UniProtKB-KW"/>
</dbReference>
<evidence type="ECO:0000256" key="7">
    <source>
        <dbReference type="ARBA" id="ARBA00022842"/>
    </source>
</evidence>
<dbReference type="Pfam" id="PF00294">
    <property type="entry name" value="PfkB"/>
    <property type="match status" value="1"/>
</dbReference>
<feature type="binding site" evidence="10">
    <location>
        <position position="253"/>
    </location>
    <ligand>
        <name>K(+)</name>
        <dbReference type="ChEBI" id="CHEBI:29103"/>
    </ligand>
</feature>
<feature type="active site" description="Proton acceptor" evidence="10">
    <location>
        <position position="257"/>
    </location>
</feature>
<dbReference type="Gene3D" id="3.40.1190.20">
    <property type="match status" value="1"/>
</dbReference>
<keyword evidence="1 10" id="KW-0963">Cytoplasm</keyword>
<dbReference type="OrthoDB" id="415590at2759"/>
<keyword evidence="9 10" id="KW-0119">Carbohydrate metabolism</keyword>
<organism evidence="12 13">
    <name type="scientific">Trichonephila clavata</name>
    <name type="common">Joro spider</name>
    <name type="synonym">Nephila clavata</name>
    <dbReference type="NCBI Taxonomy" id="2740835"/>
    <lineage>
        <taxon>Eukaryota</taxon>
        <taxon>Metazoa</taxon>
        <taxon>Ecdysozoa</taxon>
        <taxon>Arthropoda</taxon>
        <taxon>Chelicerata</taxon>
        <taxon>Arachnida</taxon>
        <taxon>Araneae</taxon>
        <taxon>Araneomorphae</taxon>
        <taxon>Entelegynae</taxon>
        <taxon>Araneoidea</taxon>
        <taxon>Nephilidae</taxon>
        <taxon>Trichonephila</taxon>
    </lineage>
</organism>
<feature type="binding site" evidence="10">
    <location>
        <position position="289"/>
    </location>
    <ligand>
        <name>K(+)</name>
        <dbReference type="ChEBI" id="CHEBI:29103"/>
    </ligand>
</feature>
<feature type="binding site" evidence="10">
    <location>
        <position position="251"/>
    </location>
    <ligand>
        <name>K(+)</name>
        <dbReference type="ChEBI" id="CHEBI:29103"/>
    </ligand>
</feature>
<feature type="binding site" evidence="10">
    <location>
        <position position="257"/>
    </location>
    <ligand>
        <name>substrate</name>
    </ligand>
</feature>
<keyword evidence="8 10" id="KW-0630">Potassium</keyword>
<feature type="binding site" evidence="10">
    <location>
        <position position="292"/>
    </location>
    <ligand>
        <name>K(+)</name>
        <dbReference type="ChEBI" id="CHEBI:29103"/>
    </ligand>
</feature>
<dbReference type="GO" id="GO:0005634">
    <property type="term" value="C:nucleus"/>
    <property type="evidence" value="ECO:0007669"/>
    <property type="project" value="UniProtKB-SubCell"/>
</dbReference>
<evidence type="ECO:0000256" key="6">
    <source>
        <dbReference type="ARBA" id="ARBA00022840"/>
    </source>
</evidence>
<protein>
    <recommendedName>
        <fullName evidence="10">Ribokinase</fullName>
        <shortName evidence="10">RK</shortName>
        <ecNumber evidence="10">2.7.1.15</ecNumber>
    </recommendedName>
</protein>
<accession>A0A8X6FQA4</accession>
<keyword evidence="5 10" id="KW-0418">Kinase</keyword>
<feature type="binding site" evidence="10">
    <location>
        <begin position="41"/>
        <end position="45"/>
    </location>
    <ligand>
        <name>substrate</name>
    </ligand>
</feature>
<dbReference type="FunFam" id="3.40.1190.20:FF:000010">
    <property type="entry name" value="Ribokinase"/>
    <property type="match status" value="1"/>
</dbReference>
<dbReference type="EC" id="2.7.1.15" evidence="10"/>
<dbReference type="PANTHER" id="PTHR10584">
    <property type="entry name" value="SUGAR KINASE"/>
    <property type="match status" value="1"/>
</dbReference>
<dbReference type="NCBIfam" id="TIGR02152">
    <property type="entry name" value="D_ribokin_bact"/>
    <property type="match status" value="1"/>
</dbReference>
<evidence type="ECO:0000259" key="11">
    <source>
        <dbReference type="Pfam" id="PF00294"/>
    </source>
</evidence>
<feature type="binding site" evidence="10">
    <location>
        <begin position="223"/>
        <end position="228"/>
    </location>
    <ligand>
        <name>ATP</name>
        <dbReference type="ChEBI" id="CHEBI:30616"/>
    </ligand>
</feature>
<dbReference type="GO" id="GO:0019303">
    <property type="term" value="P:D-ribose catabolic process"/>
    <property type="evidence" value="ECO:0007669"/>
    <property type="project" value="UniProtKB-UniRule"/>
</dbReference>
<comment type="pathway">
    <text evidence="10">Carbohydrate metabolism; D-ribose degradation; D-ribose 5-phosphate from beta-D-ribopyranose: step 2/2.</text>
</comment>
<feature type="binding site" evidence="10">
    <location>
        <begin position="256"/>
        <end position="257"/>
    </location>
    <ligand>
        <name>ATP</name>
        <dbReference type="ChEBI" id="CHEBI:30616"/>
    </ligand>
</feature>
<dbReference type="InterPro" id="IPR002139">
    <property type="entry name" value="Ribo/fructo_kinase"/>
</dbReference>